<dbReference type="Gene3D" id="3.20.20.100">
    <property type="entry name" value="NADP-dependent oxidoreductase domain"/>
    <property type="match status" value="1"/>
</dbReference>
<evidence type="ECO:0000259" key="2">
    <source>
        <dbReference type="Pfam" id="PF00248"/>
    </source>
</evidence>
<evidence type="ECO:0000313" key="3">
    <source>
        <dbReference type="EMBL" id="KAK3172095.1"/>
    </source>
</evidence>
<dbReference type="SUPFAM" id="SSF51430">
    <property type="entry name" value="NAD(P)-linked oxidoreductase"/>
    <property type="match status" value="1"/>
</dbReference>
<dbReference type="InterPro" id="IPR044480">
    <property type="entry name" value="Ara2-like"/>
</dbReference>
<accession>A0AAD9Z609</accession>
<dbReference type="GO" id="GO:0045290">
    <property type="term" value="F:D-arabinose 1-dehydrogenase [NAD(P)+] activity"/>
    <property type="evidence" value="ECO:0007669"/>
    <property type="project" value="InterPro"/>
</dbReference>
<evidence type="ECO:0000256" key="1">
    <source>
        <dbReference type="ARBA" id="ARBA00023002"/>
    </source>
</evidence>
<dbReference type="InterPro" id="IPR020471">
    <property type="entry name" value="AKR"/>
</dbReference>
<dbReference type="InterPro" id="IPR023210">
    <property type="entry name" value="NADP_OxRdtase_dom"/>
</dbReference>
<gene>
    <name evidence="3" type="ORF">OEA41_004180</name>
</gene>
<dbReference type="GO" id="GO:0005829">
    <property type="term" value="C:cytosol"/>
    <property type="evidence" value="ECO:0007669"/>
    <property type="project" value="TreeGrafter"/>
</dbReference>
<feature type="domain" description="NADP-dependent oxidoreductase" evidence="2">
    <location>
        <begin position="14"/>
        <end position="323"/>
    </location>
</feature>
<evidence type="ECO:0000313" key="4">
    <source>
        <dbReference type="Proteomes" id="UP001276659"/>
    </source>
</evidence>
<dbReference type="AlphaFoldDB" id="A0AAD9Z609"/>
<proteinExistence type="predicted"/>
<dbReference type="FunFam" id="3.20.20.100:FF:000037">
    <property type="entry name" value="L-galactose dehydrogenase (L-GalDH)"/>
    <property type="match status" value="1"/>
</dbReference>
<sequence length="424" mass="46691">MPQTSPPLSSLLPPLILGTATFNDQYNPDPYALPTTGIVHRALSLGVRAFDTSPYYGPAEELLGKALGTPFVHENFPRRDYFLLTKVGRIAGAEFDYSAPWVRRSVQHSLDRLHTKYLDVVYCHDVEFVTPEEVLTAITELRRIRDATGQIKYVGISGYPVETLCELAEMILERTGEPLDIVMSYANFTLQNTRLSSVAVPRLRAAGVDVVPNASVLGMGLLRRTGVPIGAQGDFHPSPIELRTVIQKASDWCDKKDNRIEKVAIRFALEAWMREGASVGSKGDPASGIPWTREKVDIKSAKLGVSVMGVSNINELNETMRVWRSILDGLEGGEETAIQSGRGSKDHVWSLSRQRQVQELAIGIRRTLGEYLDFAWPSPPPNYVKLGLEPTKPAPLPTPAASPDQLAFKLPTGESMDVNCSDLI</sequence>
<dbReference type="EMBL" id="JASNWA010000008">
    <property type="protein sequence ID" value="KAK3172095.1"/>
    <property type="molecule type" value="Genomic_DNA"/>
</dbReference>
<dbReference type="Pfam" id="PF00248">
    <property type="entry name" value="Aldo_ket_red"/>
    <property type="match status" value="1"/>
</dbReference>
<organism evidence="3 4">
    <name type="scientific">Lepraria neglecta</name>
    <dbReference type="NCBI Taxonomy" id="209136"/>
    <lineage>
        <taxon>Eukaryota</taxon>
        <taxon>Fungi</taxon>
        <taxon>Dikarya</taxon>
        <taxon>Ascomycota</taxon>
        <taxon>Pezizomycotina</taxon>
        <taxon>Lecanoromycetes</taxon>
        <taxon>OSLEUM clade</taxon>
        <taxon>Lecanoromycetidae</taxon>
        <taxon>Lecanorales</taxon>
        <taxon>Lecanorineae</taxon>
        <taxon>Stereocaulaceae</taxon>
        <taxon>Lepraria</taxon>
    </lineage>
</organism>
<dbReference type="CDD" id="cd19164">
    <property type="entry name" value="AKR_ARA2"/>
    <property type="match status" value="1"/>
</dbReference>
<reference evidence="3" key="1">
    <citation type="submission" date="2022-11" db="EMBL/GenBank/DDBJ databases">
        <title>Chromosomal genome sequence assembly and mating type (MAT) locus characterization of the leprose asexual lichenized fungus Lepraria neglecta (Nyl.) Erichsen.</title>
        <authorList>
            <person name="Allen J.L."/>
            <person name="Pfeffer B."/>
        </authorList>
    </citation>
    <scope>NUCLEOTIDE SEQUENCE</scope>
    <source>
        <strain evidence="3">Allen 5258</strain>
    </source>
</reference>
<protein>
    <recommendedName>
        <fullName evidence="2">NADP-dependent oxidoreductase domain-containing protein</fullName>
    </recommendedName>
</protein>
<keyword evidence="4" id="KW-1185">Reference proteome</keyword>
<dbReference type="InterPro" id="IPR036812">
    <property type="entry name" value="NAD(P)_OxRdtase_dom_sf"/>
</dbReference>
<dbReference type="PANTHER" id="PTHR42686">
    <property type="entry name" value="GH17980P-RELATED"/>
    <property type="match status" value="1"/>
</dbReference>
<dbReference type="PANTHER" id="PTHR42686:SF1">
    <property type="entry name" value="GH17980P-RELATED"/>
    <property type="match status" value="1"/>
</dbReference>
<name>A0AAD9Z609_9LECA</name>
<dbReference type="Proteomes" id="UP001276659">
    <property type="component" value="Unassembled WGS sequence"/>
</dbReference>
<dbReference type="GO" id="GO:0070485">
    <property type="term" value="P:dehydro-D-arabinono-1,4-lactone biosynthetic process"/>
    <property type="evidence" value="ECO:0007669"/>
    <property type="project" value="TreeGrafter"/>
</dbReference>
<keyword evidence="1" id="KW-0560">Oxidoreductase</keyword>
<comment type="caution">
    <text evidence="3">The sequence shown here is derived from an EMBL/GenBank/DDBJ whole genome shotgun (WGS) entry which is preliminary data.</text>
</comment>